<keyword evidence="1" id="KW-0472">Membrane</keyword>
<sequence>INTRSKFSFFCWRKGSGEHYELQIKMNKYNLIAIINVLEVILILGIITLAGIFRNWWLLLLLFVIGSAESEKRLLNQK</sequence>
<evidence type="ECO:0000313" key="2">
    <source>
        <dbReference type="EMBL" id="KKL04631.1"/>
    </source>
</evidence>
<comment type="caution">
    <text evidence="2">The sequence shown here is derived from an EMBL/GenBank/DDBJ whole genome shotgun (WGS) entry which is preliminary data.</text>
</comment>
<gene>
    <name evidence="2" type="ORF">LCGC14_2614090</name>
</gene>
<protein>
    <submittedName>
        <fullName evidence="2">Uncharacterized protein</fullName>
    </submittedName>
</protein>
<keyword evidence="1" id="KW-1133">Transmembrane helix</keyword>
<reference evidence="2" key="1">
    <citation type="journal article" date="2015" name="Nature">
        <title>Complex archaea that bridge the gap between prokaryotes and eukaryotes.</title>
        <authorList>
            <person name="Spang A."/>
            <person name="Saw J.H."/>
            <person name="Jorgensen S.L."/>
            <person name="Zaremba-Niedzwiedzka K."/>
            <person name="Martijn J."/>
            <person name="Lind A.E."/>
            <person name="van Eijk R."/>
            <person name="Schleper C."/>
            <person name="Guy L."/>
            <person name="Ettema T.J."/>
        </authorList>
    </citation>
    <scope>NUCLEOTIDE SEQUENCE</scope>
</reference>
<keyword evidence="1" id="KW-0812">Transmembrane</keyword>
<proteinExistence type="predicted"/>
<feature type="transmembrane region" description="Helical" evidence="1">
    <location>
        <begin position="29"/>
        <end position="50"/>
    </location>
</feature>
<feature type="non-terminal residue" evidence="2">
    <location>
        <position position="1"/>
    </location>
</feature>
<dbReference type="AlphaFoldDB" id="A0A0F9CG42"/>
<name>A0A0F9CG42_9ZZZZ</name>
<organism evidence="2">
    <name type="scientific">marine sediment metagenome</name>
    <dbReference type="NCBI Taxonomy" id="412755"/>
    <lineage>
        <taxon>unclassified sequences</taxon>
        <taxon>metagenomes</taxon>
        <taxon>ecological metagenomes</taxon>
    </lineage>
</organism>
<dbReference type="EMBL" id="LAZR01044444">
    <property type="protein sequence ID" value="KKL04631.1"/>
    <property type="molecule type" value="Genomic_DNA"/>
</dbReference>
<evidence type="ECO:0000256" key="1">
    <source>
        <dbReference type="SAM" id="Phobius"/>
    </source>
</evidence>
<accession>A0A0F9CG42</accession>